<keyword evidence="3" id="KW-1185">Reference proteome</keyword>
<evidence type="ECO:0000313" key="2">
    <source>
        <dbReference type="EMBL" id="KAL1558738.1"/>
    </source>
</evidence>
<dbReference type="AlphaFoldDB" id="A0ABD1HT77"/>
<feature type="compositionally biased region" description="Polar residues" evidence="1">
    <location>
        <begin position="96"/>
        <end position="114"/>
    </location>
</feature>
<evidence type="ECO:0000313" key="3">
    <source>
        <dbReference type="Proteomes" id="UP001567538"/>
    </source>
</evidence>
<evidence type="ECO:0000256" key="1">
    <source>
        <dbReference type="SAM" id="MobiDB-lite"/>
    </source>
</evidence>
<accession>A0ABD1HT77</accession>
<protein>
    <recommendedName>
        <fullName evidence="4">CCHC-type domain-containing protein</fullName>
    </recommendedName>
</protein>
<organism evidence="2 3">
    <name type="scientific">Salvia divinorum</name>
    <name type="common">Maria pastora</name>
    <name type="synonym">Diviner's sage</name>
    <dbReference type="NCBI Taxonomy" id="28513"/>
    <lineage>
        <taxon>Eukaryota</taxon>
        <taxon>Viridiplantae</taxon>
        <taxon>Streptophyta</taxon>
        <taxon>Embryophyta</taxon>
        <taxon>Tracheophyta</taxon>
        <taxon>Spermatophyta</taxon>
        <taxon>Magnoliopsida</taxon>
        <taxon>eudicotyledons</taxon>
        <taxon>Gunneridae</taxon>
        <taxon>Pentapetalae</taxon>
        <taxon>asterids</taxon>
        <taxon>lamiids</taxon>
        <taxon>Lamiales</taxon>
        <taxon>Lamiaceae</taxon>
        <taxon>Nepetoideae</taxon>
        <taxon>Mentheae</taxon>
        <taxon>Salviinae</taxon>
        <taxon>Salvia</taxon>
        <taxon>Salvia subgen. Calosphace</taxon>
    </lineage>
</organism>
<feature type="compositionally biased region" description="Polar residues" evidence="1">
    <location>
        <begin position="61"/>
        <end position="70"/>
    </location>
</feature>
<comment type="caution">
    <text evidence="2">The sequence shown here is derived from an EMBL/GenBank/DDBJ whole genome shotgun (WGS) entry which is preliminary data.</text>
</comment>
<sequence length="114" mass="12639">MGDKEKGLIVALDELMPHAEKRFCVCKVAKDGTKIVENTGQVKGNCSKCGGRGHNKRTCGRQDSQASQGNVREDRSEVYVSMIMRRSKLVVRRKSANTSQEHQDISSQSSNVEN</sequence>
<reference evidence="2 3" key="1">
    <citation type="submission" date="2024-06" db="EMBL/GenBank/DDBJ databases">
        <title>A chromosome level genome sequence of Diviner's sage (Salvia divinorum).</title>
        <authorList>
            <person name="Ford S.A."/>
            <person name="Ro D.-K."/>
            <person name="Ness R.W."/>
            <person name="Phillips M.A."/>
        </authorList>
    </citation>
    <scope>NUCLEOTIDE SEQUENCE [LARGE SCALE GENOMIC DNA]</scope>
    <source>
        <strain evidence="2">SAF-2024a</strain>
        <tissue evidence="2">Leaf</tissue>
    </source>
</reference>
<dbReference type="EMBL" id="JBEAFC010000004">
    <property type="protein sequence ID" value="KAL1558738.1"/>
    <property type="molecule type" value="Genomic_DNA"/>
</dbReference>
<evidence type="ECO:0008006" key="4">
    <source>
        <dbReference type="Google" id="ProtNLM"/>
    </source>
</evidence>
<name>A0ABD1HT77_SALDI</name>
<dbReference type="Proteomes" id="UP001567538">
    <property type="component" value="Unassembled WGS sequence"/>
</dbReference>
<proteinExistence type="predicted"/>
<gene>
    <name evidence="2" type="ORF">AAHA92_09168</name>
</gene>
<feature type="region of interest" description="Disordered" evidence="1">
    <location>
        <begin position="51"/>
        <end position="73"/>
    </location>
</feature>
<feature type="region of interest" description="Disordered" evidence="1">
    <location>
        <begin position="91"/>
        <end position="114"/>
    </location>
</feature>